<dbReference type="Proteomes" id="UP000594261">
    <property type="component" value="Chromosome 6"/>
</dbReference>
<dbReference type="PANTHER" id="PTHR31286">
    <property type="entry name" value="GLYCINE-RICH CELL WALL STRUCTURAL PROTEIN 1.8-LIKE"/>
    <property type="match status" value="1"/>
</dbReference>
<dbReference type="PANTHER" id="PTHR31286:SF167">
    <property type="entry name" value="OS09G0268800 PROTEIN"/>
    <property type="match status" value="1"/>
</dbReference>
<dbReference type="Pfam" id="PF14111">
    <property type="entry name" value="DUF4283"/>
    <property type="match status" value="1"/>
</dbReference>
<feature type="compositionally biased region" description="Low complexity" evidence="1">
    <location>
        <begin position="370"/>
        <end position="381"/>
    </location>
</feature>
<dbReference type="EMBL" id="LRBV02000006">
    <property type="status" value="NOT_ANNOTATED_CDS"/>
    <property type="molecule type" value="Genomic_DNA"/>
</dbReference>
<accession>A0A7N2LZ04</accession>
<keyword evidence="5" id="KW-1185">Reference proteome</keyword>
<dbReference type="InterPro" id="IPR025558">
    <property type="entry name" value="DUF4283"/>
</dbReference>
<dbReference type="InParanoid" id="A0A7N2LZ04"/>
<dbReference type="EnsemblPlants" id="QL06p021500:mrna">
    <property type="protein sequence ID" value="QL06p021500:mrna:CDS:1"/>
    <property type="gene ID" value="QL06p021500"/>
</dbReference>
<feature type="domain" description="Zinc knuckle CX2CX4HX4C" evidence="3">
    <location>
        <begin position="169"/>
        <end position="216"/>
    </location>
</feature>
<reference evidence="4" key="2">
    <citation type="submission" date="2021-01" db="UniProtKB">
        <authorList>
            <consortium name="EnsemblPlants"/>
        </authorList>
    </citation>
    <scope>IDENTIFICATION</scope>
</reference>
<feature type="compositionally biased region" description="Low complexity" evidence="1">
    <location>
        <begin position="250"/>
        <end position="265"/>
    </location>
</feature>
<evidence type="ECO:0000256" key="1">
    <source>
        <dbReference type="SAM" id="MobiDB-lite"/>
    </source>
</evidence>
<dbReference type="AlphaFoldDB" id="A0A7N2LZ04"/>
<dbReference type="Pfam" id="PF14392">
    <property type="entry name" value="zf-CCHC_4"/>
    <property type="match status" value="1"/>
</dbReference>
<feature type="compositionally biased region" description="Polar residues" evidence="1">
    <location>
        <begin position="413"/>
        <end position="423"/>
    </location>
</feature>
<feature type="domain" description="DUF4283" evidence="2">
    <location>
        <begin position="28"/>
        <end position="101"/>
    </location>
</feature>
<evidence type="ECO:0008006" key="6">
    <source>
        <dbReference type="Google" id="ProtNLM"/>
    </source>
</evidence>
<dbReference type="InterPro" id="IPR025836">
    <property type="entry name" value="Zn_knuckle_CX2CX4HX4C"/>
</dbReference>
<name>A0A7N2LZ04_QUELO</name>
<proteinExistence type="predicted"/>
<organism evidence="4 5">
    <name type="scientific">Quercus lobata</name>
    <name type="common">Valley oak</name>
    <dbReference type="NCBI Taxonomy" id="97700"/>
    <lineage>
        <taxon>Eukaryota</taxon>
        <taxon>Viridiplantae</taxon>
        <taxon>Streptophyta</taxon>
        <taxon>Embryophyta</taxon>
        <taxon>Tracheophyta</taxon>
        <taxon>Spermatophyta</taxon>
        <taxon>Magnoliopsida</taxon>
        <taxon>eudicotyledons</taxon>
        <taxon>Gunneridae</taxon>
        <taxon>Pentapetalae</taxon>
        <taxon>rosids</taxon>
        <taxon>fabids</taxon>
        <taxon>Fagales</taxon>
        <taxon>Fagaceae</taxon>
        <taxon>Quercus</taxon>
    </lineage>
</organism>
<feature type="region of interest" description="Disordered" evidence="1">
    <location>
        <begin position="362"/>
        <end position="382"/>
    </location>
</feature>
<evidence type="ECO:0000259" key="3">
    <source>
        <dbReference type="Pfam" id="PF14392"/>
    </source>
</evidence>
<evidence type="ECO:0000313" key="5">
    <source>
        <dbReference type="Proteomes" id="UP000594261"/>
    </source>
</evidence>
<feature type="region of interest" description="Disordered" evidence="1">
    <location>
        <begin position="413"/>
        <end position="439"/>
    </location>
</feature>
<reference evidence="4 5" key="1">
    <citation type="journal article" date="2016" name="G3 (Bethesda)">
        <title>First Draft Assembly and Annotation of the Genome of a California Endemic Oak Quercus lobata Nee (Fagaceae).</title>
        <authorList>
            <person name="Sork V.L."/>
            <person name="Fitz-Gibbon S.T."/>
            <person name="Puiu D."/>
            <person name="Crepeau M."/>
            <person name="Gugger P.F."/>
            <person name="Sherman R."/>
            <person name="Stevens K."/>
            <person name="Langley C.H."/>
            <person name="Pellegrini M."/>
            <person name="Salzberg S.L."/>
        </authorList>
    </citation>
    <scope>NUCLEOTIDE SEQUENCE [LARGE SCALE GENOMIC DNA]</scope>
    <source>
        <strain evidence="4 5">cv. SW786</strain>
    </source>
</reference>
<dbReference type="InterPro" id="IPR040256">
    <property type="entry name" value="At4g02000-like"/>
</dbReference>
<feature type="region of interest" description="Disordered" evidence="1">
    <location>
        <begin position="245"/>
        <end position="329"/>
    </location>
</feature>
<dbReference type="Gramene" id="QL06p021500:mrna">
    <property type="protein sequence ID" value="QL06p021500:mrna:CDS:1"/>
    <property type="gene ID" value="QL06p021500"/>
</dbReference>
<sequence>MEELTGKWARLSLNTRECQTIPLAPGVENNSKILVAKLFTKRRVSMEALSRTLKSMWRSIKDFEVRDLTSNTVLILFSDEADAVKIISQGPWSFDKYLIGLYKPSVSESVDDARFDTATFWLQIHNLPLSRMNRANAEAIGSSLGRVEQVDTSPNGECRGRCIRIRVTIDITQPLYRGRFVDLGDSEPLWVSFQYERMPVFCYWCGLMNHDEKDCKLWTDIDETLSKDTQQYGPWLKAAMINPQQPQVVHTKTTPSTAPPSTHRPTPSPTLRPSPLMDSAQNLPKNPPSSSPMDSAQNPPKNPPSSSPIENLVISAPHPENVPTNKDILSDPNLFRTHLTEIDQALNSFQNLNKQTPPTQLANTSVTNIPKSPSTCPPKSTTTEKETNIALMTHQPDTLSTITDHVTSSVHKNFSNSTRSTSLDPVGPQTGSWRRLGPPRQIMDTNGPNIDILGSKRKNSDEVIMRDTLDDKKQKILDDEARTLGKLKADNLGSAVAAWQHHRTQ</sequence>
<evidence type="ECO:0000313" key="4">
    <source>
        <dbReference type="EnsemblPlants" id="QL06p021500:mrna:CDS:1"/>
    </source>
</evidence>
<protein>
    <recommendedName>
        <fullName evidence="6">DUF4283 domain-containing protein</fullName>
    </recommendedName>
</protein>
<evidence type="ECO:0000259" key="2">
    <source>
        <dbReference type="Pfam" id="PF14111"/>
    </source>
</evidence>